<evidence type="ECO:0000313" key="2">
    <source>
        <dbReference type="EMBL" id="CAE8699616.1"/>
    </source>
</evidence>
<keyword evidence="4" id="KW-1185">Reference proteome</keyword>
<evidence type="ECO:0000313" key="3">
    <source>
        <dbReference type="Proteomes" id="UP000626109"/>
    </source>
</evidence>
<sequence length="51" mass="5914">MPPWPKPRRGEATAPGEWRRLHCALLKGSTGLTWFLVTAWRRDRLLNPMAD</sequence>
<dbReference type="Proteomes" id="UP000654075">
    <property type="component" value="Unassembled WGS sequence"/>
</dbReference>
<dbReference type="AlphaFoldDB" id="A0A813KB50"/>
<name>A0A813KB50_POLGL</name>
<proteinExistence type="predicted"/>
<gene>
    <name evidence="1" type="ORF">PGLA1383_LOCUS10016</name>
    <name evidence="2" type="ORF">PGLA2088_LOCUS31239</name>
</gene>
<accession>A0A813KB50</accession>
<dbReference type="Proteomes" id="UP000626109">
    <property type="component" value="Unassembled WGS sequence"/>
</dbReference>
<protein>
    <submittedName>
        <fullName evidence="2">Uncharacterized protein</fullName>
    </submittedName>
</protein>
<comment type="caution">
    <text evidence="2">The sequence shown here is derived from an EMBL/GenBank/DDBJ whole genome shotgun (WGS) entry which is preliminary data.</text>
</comment>
<evidence type="ECO:0000313" key="4">
    <source>
        <dbReference type="Proteomes" id="UP000654075"/>
    </source>
</evidence>
<reference evidence="2" key="1">
    <citation type="submission" date="2021-02" db="EMBL/GenBank/DDBJ databases">
        <authorList>
            <person name="Dougan E. K."/>
            <person name="Rhodes N."/>
            <person name="Thang M."/>
            <person name="Chan C."/>
        </authorList>
    </citation>
    <scope>NUCLEOTIDE SEQUENCE</scope>
</reference>
<dbReference type="EMBL" id="CAJNNV010004872">
    <property type="protein sequence ID" value="CAE8591343.1"/>
    <property type="molecule type" value="Genomic_DNA"/>
</dbReference>
<organism evidence="2 3">
    <name type="scientific">Polarella glacialis</name>
    <name type="common">Dinoflagellate</name>
    <dbReference type="NCBI Taxonomy" id="89957"/>
    <lineage>
        <taxon>Eukaryota</taxon>
        <taxon>Sar</taxon>
        <taxon>Alveolata</taxon>
        <taxon>Dinophyceae</taxon>
        <taxon>Suessiales</taxon>
        <taxon>Suessiaceae</taxon>
        <taxon>Polarella</taxon>
    </lineage>
</organism>
<evidence type="ECO:0000313" key="1">
    <source>
        <dbReference type="EMBL" id="CAE8591343.1"/>
    </source>
</evidence>
<dbReference type="EMBL" id="CAJNNW010029246">
    <property type="protein sequence ID" value="CAE8699616.1"/>
    <property type="molecule type" value="Genomic_DNA"/>
</dbReference>